<dbReference type="InterPro" id="IPR002346">
    <property type="entry name" value="Mopterin_DH_FAD-bd"/>
</dbReference>
<dbReference type="Pfam" id="PF01315">
    <property type="entry name" value="Ald_Xan_dh_C"/>
    <property type="match status" value="1"/>
</dbReference>
<dbReference type="InterPro" id="IPR016169">
    <property type="entry name" value="FAD-bd_PCMH_sub2"/>
</dbReference>
<dbReference type="InterPro" id="IPR000674">
    <property type="entry name" value="Ald_Oxase/Xan_DH_a/b"/>
</dbReference>
<dbReference type="SMART" id="SM01092">
    <property type="entry name" value="CO_deh_flav_C"/>
    <property type="match status" value="1"/>
</dbReference>
<dbReference type="InterPro" id="IPR046867">
    <property type="entry name" value="AldOxase/xan_DH_MoCoBD2"/>
</dbReference>
<keyword evidence="5" id="KW-0285">Flavoprotein</keyword>
<proteinExistence type="inferred from homology"/>
<comment type="caution">
    <text evidence="16">The sequence shown here is derived from an EMBL/GenBank/DDBJ whole genome shotgun (WGS) entry which is preliminary data.</text>
</comment>
<dbReference type="SUPFAM" id="SSF47741">
    <property type="entry name" value="CO dehydrogenase ISP C-domain like"/>
    <property type="match status" value="1"/>
</dbReference>
<name>A0ABR4EUH7_9PEZI</name>
<gene>
    <name evidence="16" type="ORF">FJTKL_07331</name>
</gene>
<dbReference type="SUPFAM" id="SSF56003">
    <property type="entry name" value="Molybdenum cofactor-binding domain"/>
    <property type="match status" value="1"/>
</dbReference>
<dbReference type="Gene3D" id="1.10.150.120">
    <property type="entry name" value="[2Fe-2S]-binding domain"/>
    <property type="match status" value="1"/>
</dbReference>
<organism evidence="16 17">
    <name type="scientific">Diaporthe vaccinii</name>
    <dbReference type="NCBI Taxonomy" id="105482"/>
    <lineage>
        <taxon>Eukaryota</taxon>
        <taxon>Fungi</taxon>
        <taxon>Dikarya</taxon>
        <taxon>Ascomycota</taxon>
        <taxon>Pezizomycotina</taxon>
        <taxon>Sordariomycetes</taxon>
        <taxon>Sordariomycetidae</taxon>
        <taxon>Diaporthales</taxon>
        <taxon>Diaporthaceae</taxon>
        <taxon>Diaporthe</taxon>
        <taxon>Diaporthe eres species complex</taxon>
    </lineage>
</organism>
<evidence type="ECO:0000256" key="9">
    <source>
        <dbReference type="ARBA" id="ARBA00023002"/>
    </source>
</evidence>
<dbReference type="SUPFAM" id="SSF55447">
    <property type="entry name" value="CO dehydrogenase flavoprotein C-terminal domain-like"/>
    <property type="match status" value="1"/>
</dbReference>
<dbReference type="Gene3D" id="3.30.43.10">
    <property type="entry name" value="Uridine Diphospho-n-acetylenolpyruvylglucosamine Reductase, domain 2"/>
    <property type="match status" value="1"/>
</dbReference>
<dbReference type="InterPro" id="IPR036884">
    <property type="entry name" value="2Fe-2S-bd_dom_sf"/>
</dbReference>
<protein>
    <recommendedName>
        <fullName evidence="18">Xanthine dehydrogenase</fullName>
    </recommendedName>
</protein>
<evidence type="ECO:0000256" key="4">
    <source>
        <dbReference type="ARBA" id="ARBA00022505"/>
    </source>
</evidence>
<keyword evidence="7" id="KW-0479">Metal-binding</keyword>
<sequence length="1497" mass="163098">MALPTLPTAPSQGSAAPAPTLSHDAQKLGPLIGSVYNSSDIVFYLNGRRTVLANPNPQWTLLDYLRSRPGLRGTKLGCGEGGCGACTVVMQVGEESPKRRIKHISINACLFPLLGCEGKHIITVEGIGSVASPHPLQERMSKMHGSQCGFCTPGIVMSLYALVRNAWDPDEGVFKLSERDVELEGALDGNLCRCTGYKTILEAAKTFVTSDLKGKVVDNKENDPKVDTEEDMGPLAVSQVSASLPSCGRPGGCCRDNPASSCGSSATKDRSSSSGSLEKVNSHSSENDSTDESPPSLSTSVSSQDNLKSNPVLELGGTVTTQPNHYEFQPYEPGTDLIFPPSLWKHERKPICYGDSSMLWFRPTTLAQLLEIKSAYPPAKLVSGASEVVIEQRFKLVDYPVAVYVGDIDELRSSALVLTDASEVEWQSLNEVVLPANVPLTEVERICKEVRTQIGRRGQVLDALRKQLRYFGGRQIRNVATLAGNIATASPISDALPVLTASGASVTIRRLDKDTGGVLEDEVALPKFVKGYRRTTLTEEMQGGVLTAVRIPLPPRASDGKETIKAYKQAKRKEDDIAIVTACFRVRLDATGLVEDAVFSYGGMAPTTRLAPETQTLLKGLLWSDNSTLEKALESLQKELWLPFDVPGGMAQYRTTLACSLFLRFWHESLRDLGISIESAADVSELEHGLSFGIRDMKALPAGAGTSNASTMGRPVPHLSSLAQTTGQAEYVDDIPPQAEELFCGLVLSTRSHARIVSVDWSAALELPGVVGHLDHRTLSSPDLNMWGSLKHDEQFFATETVDSHGQVIGVVLADTQLGARTAARKVKIEYEDLPALITIDQAIQAGSFFQYGKELRKGDSALKQDLSGPFAACDRVFEGTTRLGGQEQFYLETNAALAIPKSEDGQMDVWSSTQNTMETQTFVSQILTVPNHKINVRVKRLGGGFGGKESRPVPLACYCALAAAKHNRPVRIMLTREEDMATTGQRHPFKATWRIGVTNEGKLMVLEADLYNNAGFSVDMSTAVMDRALTHVDNCYEIPDVWVRGHVCKTNTHSNTAFRGFGGPQGMFITESIISAVAEGLEIAVDEIRRRNLYVQGQRTPFLQHINEDWHVPTMLEQVRRNAQFDARKKAIDAYNSDPRNRWRKKGIAMIPTKFGLSFATALHLNQAAAYVQIYTDGTVLLSHGGTEMGQGLYTKMCQVASAELGVPLRNVYTNDSSTYSIANASPTAASSGSDLNGMAVKAACVKLRERLKPYRQGLGEGASMKELAMAAYRDRVSLIASGFWKMPRIGYVWNQFDDLNPKPMYYYWTQGVAVTEVELDVLTGDHHVLRTDIMMDVGNSINPALDYGQIEGAFIQGQGLFTLEESLWNSKTGCLSTTGPGTYKIPGFGDIPREFNVSMLKHDTEGNPISWKHLRSIASSKGVGEPPLFLGSTVFFALREAVRAARKQNGLGDSGLVLDSPATAEALRCAVGDQLSRKCVVDQVKEQKPFFVRAS</sequence>
<dbReference type="PROSITE" id="PS00197">
    <property type="entry name" value="2FE2S_FER_1"/>
    <property type="match status" value="1"/>
</dbReference>
<evidence type="ECO:0000256" key="11">
    <source>
        <dbReference type="ARBA" id="ARBA00023014"/>
    </source>
</evidence>
<dbReference type="InterPro" id="IPR002888">
    <property type="entry name" value="2Fe-2S-bd"/>
</dbReference>
<accession>A0ABR4EUH7</accession>
<dbReference type="PROSITE" id="PS51085">
    <property type="entry name" value="2FE2S_FER_2"/>
    <property type="match status" value="1"/>
</dbReference>
<dbReference type="Proteomes" id="UP001600888">
    <property type="component" value="Unassembled WGS sequence"/>
</dbReference>
<evidence type="ECO:0008006" key="18">
    <source>
        <dbReference type="Google" id="ProtNLM"/>
    </source>
</evidence>
<dbReference type="SUPFAM" id="SSF56176">
    <property type="entry name" value="FAD-binding/transporter-associated domain-like"/>
    <property type="match status" value="1"/>
</dbReference>
<evidence type="ECO:0000256" key="1">
    <source>
        <dbReference type="ARBA" id="ARBA00001924"/>
    </source>
</evidence>
<feature type="compositionally biased region" description="Low complexity" evidence="13">
    <location>
        <begin position="293"/>
        <end position="303"/>
    </location>
</feature>
<dbReference type="Gene3D" id="3.30.465.10">
    <property type="match status" value="1"/>
</dbReference>
<dbReference type="SUPFAM" id="SSF54292">
    <property type="entry name" value="2Fe-2S ferredoxin-like"/>
    <property type="match status" value="1"/>
</dbReference>
<dbReference type="Gene3D" id="3.30.365.10">
    <property type="entry name" value="Aldehyde oxidase/xanthine dehydrogenase, molybdopterin binding domain"/>
    <property type="match status" value="4"/>
</dbReference>
<dbReference type="Pfam" id="PF20256">
    <property type="entry name" value="MoCoBD_2"/>
    <property type="match status" value="1"/>
</dbReference>
<keyword evidence="10" id="KW-0408">Iron</keyword>
<dbReference type="PROSITE" id="PS51387">
    <property type="entry name" value="FAD_PCMH"/>
    <property type="match status" value="1"/>
</dbReference>
<dbReference type="SUPFAM" id="SSF54665">
    <property type="entry name" value="CO dehydrogenase molybdoprotein N-domain-like"/>
    <property type="match status" value="1"/>
</dbReference>
<feature type="domain" description="2Fe-2S ferredoxin-type" evidence="14">
    <location>
        <begin position="39"/>
        <end position="127"/>
    </location>
</feature>
<dbReference type="PANTHER" id="PTHR45444:SF3">
    <property type="entry name" value="XANTHINE DEHYDROGENASE"/>
    <property type="match status" value="1"/>
</dbReference>
<dbReference type="InterPro" id="IPR005107">
    <property type="entry name" value="CO_DH_flav_C"/>
</dbReference>
<evidence type="ECO:0000256" key="12">
    <source>
        <dbReference type="ARBA" id="ARBA00034078"/>
    </source>
</evidence>
<evidence type="ECO:0000259" key="14">
    <source>
        <dbReference type="PROSITE" id="PS51085"/>
    </source>
</evidence>
<dbReference type="SMART" id="SM01008">
    <property type="entry name" value="Ald_Xan_dh_C"/>
    <property type="match status" value="1"/>
</dbReference>
<keyword evidence="17" id="KW-1185">Reference proteome</keyword>
<dbReference type="InterPro" id="IPR037165">
    <property type="entry name" value="AldOxase/xan_DH_Mopterin-bd_sf"/>
</dbReference>
<dbReference type="Pfam" id="PF00111">
    <property type="entry name" value="Fer2"/>
    <property type="match status" value="1"/>
</dbReference>
<comment type="similarity">
    <text evidence="3">Belongs to the xanthine dehydrogenase family.</text>
</comment>
<evidence type="ECO:0000256" key="6">
    <source>
        <dbReference type="ARBA" id="ARBA00022714"/>
    </source>
</evidence>
<dbReference type="InterPro" id="IPR008274">
    <property type="entry name" value="AldOxase/xan_DH_MoCoBD1"/>
</dbReference>
<keyword evidence="4" id="KW-0500">Molybdenum</keyword>
<comment type="cofactor">
    <cofactor evidence="1">
        <name>Mo-molybdopterin</name>
        <dbReference type="ChEBI" id="CHEBI:71302"/>
    </cofactor>
</comment>
<dbReference type="InterPro" id="IPR036856">
    <property type="entry name" value="Ald_Oxase/Xan_DH_a/b_sf"/>
</dbReference>
<keyword evidence="9" id="KW-0560">Oxidoreductase</keyword>
<evidence type="ECO:0000259" key="15">
    <source>
        <dbReference type="PROSITE" id="PS51387"/>
    </source>
</evidence>
<evidence type="ECO:0000256" key="3">
    <source>
        <dbReference type="ARBA" id="ARBA00006849"/>
    </source>
</evidence>
<dbReference type="Gene3D" id="3.30.390.50">
    <property type="entry name" value="CO dehydrogenase flavoprotein, C-terminal domain"/>
    <property type="match status" value="1"/>
</dbReference>
<reference evidence="16 17" key="1">
    <citation type="submission" date="2024-03" db="EMBL/GenBank/DDBJ databases">
        <title>A high-quality draft genome sequence of Diaporthe vaccinii, a causative agent of upright dieback and viscid rot disease in cranberry plants.</title>
        <authorList>
            <person name="Sarrasin M."/>
            <person name="Lang B.F."/>
            <person name="Burger G."/>
        </authorList>
    </citation>
    <scope>NUCLEOTIDE SEQUENCE [LARGE SCALE GENOMIC DNA]</scope>
    <source>
        <strain evidence="16 17">IS7</strain>
    </source>
</reference>
<evidence type="ECO:0000256" key="13">
    <source>
        <dbReference type="SAM" id="MobiDB-lite"/>
    </source>
</evidence>
<dbReference type="Gene3D" id="3.10.20.30">
    <property type="match status" value="1"/>
</dbReference>
<dbReference type="Gene3D" id="3.90.1170.50">
    <property type="entry name" value="Aldehyde oxidase/xanthine dehydrogenase, a/b hammerhead"/>
    <property type="match status" value="1"/>
</dbReference>
<dbReference type="InterPro" id="IPR016166">
    <property type="entry name" value="FAD-bd_PCMH"/>
</dbReference>
<dbReference type="InterPro" id="IPR012675">
    <property type="entry name" value="Beta-grasp_dom_sf"/>
</dbReference>
<dbReference type="InterPro" id="IPR001041">
    <property type="entry name" value="2Fe-2S_ferredoxin-type"/>
</dbReference>
<dbReference type="InterPro" id="IPR006058">
    <property type="entry name" value="2Fe2S_fd_BS"/>
</dbReference>
<feature type="compositionally biased region" description="Polar residues" evidence="13">
    <location>
        <begin position="258"/>
        <end position="276"/>
    </location>
</feature>
<dbReference type="InterPro" id="IPR036010">
    <property type="entry name" value="2Fe-2S_ferredoxin-like_sf"/>
</dbReference>
<keyword evidence="11" id="KW-0411">Iron-sulfur</keyword>
<evidence type="ECO:0000256" key="7">
    <source>
        <dbReference type="ARBA" id="ARBA00022723"/>
    </source>
</evidence>
<dbReference type="PIRSF" id="PIRSF000127">
    <property type="entry name" value="Xanthine_DH"/>
    <property type="match status" value="1"/>
</dbReference>
<dbReference type="Pfam" id="PF02738">
    <property type="entry name" value="MoCoBD_1"/>
    <property type="match status" value="1"/>
</dbReference>
<dbReference type="InterPro" id="IPR036683">
    <property type="entry name" value="CO_DH_flav_C_dom_sf"/>
</dbReference>
<dbReference type="InterPro" id="IPR016208">
    <property type="entry name" value="Ald_Oxase/xanthine_DH-like"/>
</dbReference>
<dbReference type="Pfam" id="PF03450">
    <property type="entry name" value="CO_deh_flav_C"/>
    <property type="match status" value="1"/>
</dbReference>
<evidence type="ECO:0000313" key="17">
    <source>
        <dbReference type="Proteomes" id="UP001600888"/>
    </source>
</evidence>
<dbReference type="PANTHER" id="PTHR45444">
    <property type="entry name" value="XANTHINE DEHYDROGENASE"/>
    <property type="match status" value="1"/>
</dbReference>
<dbReference type="InterPro" id="IPR016167">
    <property type="entry name" value="FAD-bd_PCMH_sub1"/>
</dbReference>
<dbReference type="EMBL" id="JBAWTH010000026">
    <property type="protein sequence ID" value="KAL2286103.1"/>
    <property type="molecule type" value="Genomic_DNA"/>
</dbReference>
<keyword evidence="8" id="KW-0274">FAD</keyword>
<feature type="region of interest" description="Disordered" evidence="13">
    <location>
        <begin position="258"/>
        <end position="327"/>
    </location>
</feature>
<dbReference type="InterPro" id="IPR036318">
    <property type="entry name" value="FAD-bd_PCMH-like_sf"/>
</dbReference>
<dbReference type="Pfam" id="PF00941">
    <property type="entry name" value="FAD_binding_5"/>
    <property type="match status" value="1"/>
</dbReference>
<feature type="region of interest" description="Disordered" evidence="13">
    <location>
        <begin position="1"/>
        <end position="20"/>
    </location>
</feature>
<evidence type="ECO:0000256" key="10">
    <source>
        <dbReference type="ARBA" id="ARBA00023004"/>
    </source>
</evidence>
<evidence type="ECO:0000256" key="5">
    <source>
        <dbReference type="ARBA" id="ARBA00022630"/>
    </source>
</evidence>
<dbReference type="Pfam" id="PF01799">
    <property type="entry name" value="Fer2_2"/>
    <property type="match status" value="1"/>
</dbReference>
<evidence type="ECO:0000256" key="8">
    <source>
        <dbReference type="ARBA" id="ARBA00022827"/>
    </source>
</evidence>
<keyword evidence="6" id="KW-0001">2Fe-2S</keyword>
<comment type="cofactor">
    <cofactor evidence="2">
        <name>FAD</name>
        <dbReference type="ChEBI" id="CHEBI:57692"/>
    </cofactor>
</comment>
<evidence type="ECO:0000313" key="16">
    <source>
        <dbReference type="EMBL" id="KAL2286103.1"/>
    </source>
</evidence>
<feature type="domain" description="FAD-binding PCMH-type" evidence="15">
    <location>
        <begin position="353"/>
        <end position="556"/>
    </location>
</feature>
<evidence type="ECO:0000256" key="2">
    <source>
        <dbReference type="ARBA" id="ARBA00001974"/>
    </source>
</evidence>
<comment type="cofactor">
    <cofactor evidence="12">
        <name>[2Fe-2S] cluster</name>
        <dbReference type="ChEBI" id="CHEBI:190135"/>
    </cofactor>
</comment>